<dbReference type="OMA" id="SQTDHVD"/>
<evidence type="ECO:0000256" key="3">
    <source>
        <dbReference type="ARBA" id="ARBA00023002"/>
    </source>
</evidence>
<dbReference type="GO" id="GO:0016491">
    <property type="term" value="F:oxidoreductase activity"/>
    <property type="evidence" value="ECO:0007669"/>
    <property type="project" value="UniProtKB-KW"/>
</dbReference>
<dbReference type="Proteomes" id="UP000184546">
    <property type="component" value="Unassembled WGS sequence"/>
</dbReference>
<organism evidence="4 5">
    <name type="scientific">Aspergillus aculeatus (strain ATCC 16872 / CBS 172.66 / WB 5094)</name>
    <dbReference type="NCBI Taxonomy" id="690307"/>
    <lineage>
        <taxon>Eukaryota</taxon>
        <taxon>Fungi</taxon>
        <taxon>Dikarya</taxon>
        <taxon>Ascomycota</taxon>
        <taxon>Pezizomycotina</taxon>
        <taxon>Eurotiomycetes</taxon>
        <taxon>Eurotiomycetidae</taxon>
        <taxon>Eurotiales</taxon>
        <taxon>Aspergillaceae</taxon>
        <taxon>Aspergillus</taxon>
        <taxon>Aspergillus subgen. Circumdati</taxon>
    </lineage>
</organism>
<evidence type="ECO:0000256" key="1">
    <source>
        <dbReference type="ARBA" id="ARBA00006484"/>
    </source>
</evidence>
<dbReference type="RefSeq" id="XP_020058044.1">
    <property type="nucleotide sequence ID" value="XM_020202485.1"/>
</dbReference>
<gene>
    <name evidence="4" type="ORF">ASPACDRAFT_51475</name>
</gene>
<dbReference type="CDD" id="cd05233">
    <property type="entry name" value="SDR_c"/>
    <property type="match status" value="1"/>
</dbReference>
<dbReference type="STRING" id="690307.A0A1L9WZK9"/>
<keyword evidence="5" id="KW-1185">Reference proteome</keyword>
<dbReference type="PANTHER" id="PTHR43618:SF18">
    <property type="entry name" value="SHORT CHAIN DEHYDROGENASE_REDUCTASE FAMILY (AFU_ORTHOLOGUE AFUA_5G12480)"/>
    <property type="match status" value="1"/>
</dbReference>
<dbReference type="EMBL" id="KV878974">
    <property type="protein sequence ID" value="OJK01705.1"/>
    <property type="molecule type" value="Genomic_DNA"/>
</dbReference>
<protein>
    <recommendedName>
        <fullName evidence="6">Short chain dehydrogenase/reductase family</fullName>
    </recommendedName>
</protein>
<dbReference type="AlphaFoldDB" id="A0A1L9WZK9"/>
<dbReference type="PRINTS" id="PR00081">
    <property type="entry name" value="GDHRDH"/>
</dbReference>
<proteinExistence type="inferred from homology"/>
<name>A0A1L9WZK9_ASPA1</name>
<evidence type="ECO:0000313" key="5">
    <source>
        <dbReference type="Proteomes" id="UP000184546"/>
    </source>
</evidence>
<dbReference type="InterPro" id="IPR002347">
    <property type="entry name" value="SDR_fam"/>
</dbReference>
<keyword evidence="2" id="KW-0521">NADP</keyword>
<keyword evidence="3" id="KW-0560">Oxidoreductase</keyword>
<dbReference type="Pfam" id="PF00106">
    <property type="entry name" value="adh_short"/>
    <property type="match status" value="1"/>
</dbReference>
<dbReference type="GeneID" id="30976299"/>
<sequence length="302" mass="31872">MSHLRVAELFSVEGLVAVITGGGSGLGRIMALTLAENGASKVFIIGRRPEALQETAAQSSKPEAIIPIQADISSKESLQAAYEAIAAQTGHVDLLIANSGILGPVNRPPGPKPDGSVPSLSEVRDQLWSASMEEFSKVFEVNVTGAYFTVLAFLPLLEAANQRRPAPEKNKASAPTAQVIITSSIAGFNRRVPFSFAYNLSKASTNQLIKILATTLSSYDIRVNGIAPGLYLSEMSTSNFQDGDKGISDGSFPRDIIPLTRAGSEQDMASLILWMAGPSGAYLNGNITITDGGRVSAVPCTY</sequence>
<dbReference type="InterPro" id="IPR052178">
    <property type="entry name" value="Sec_Metab_Biosynth_SDR"/>
</dbReference>
<accession>A0A1L9WZK9</accession>
<dbReference type="PANTHER" id="PTHR43618">
    <property type="entry name" value="7-ALPHA-HYDROXYSTEROID DEHYDROGENASE"/>
    <property type="match status" value="1"/>
</dbReference>
<comment type="similarity">
    <text evidence="1">Belongs to the short-chain dehydrogenases/reductases (SDR) family.</text>
</comment>
<evidence type="ECO:0000256" key="2">
    <source>
        <dbReference type="ARBA" id="ARBA00022857"/>
    </source>
</evidence>
<dbReference type="VEuPathDB" id="FungiDB:ASPACDRAFT_51475"/>
<dbReference type="OrthoDB" id="2962696at2759"/>
<evidence type="ECO:0008006" key="6">
    <source>
        <dbReference type="Google" id="ProtNLM"/>
    </source>
</evidence>
<reference evidence="5" key="1">
    <citation type="journal article" date="2017" name="Genome Biol.">
        <title>Comparative genomics reveals high biological diversity and specific adaptations in the industrially and medically important fungal genus Aspergillus.</title>
        <authorList>
            <person name="de Vries R.P."/>
            <person name="Riley R."/>
            <person name="Wiebenga A."/>
            <person name="Aguilar-Osorio G."/>
            <person name="Amillis S."/>
            <person name="Uchima C.A."/>
            <person name="Anderluh G."/>
            <person name="Asadollahi M."/>
            <person name="Askin M."/>
            <person name="Barry K."/>
            <person name="Battaglia E."/>
            <person name="Bayram O."/>
            <person name="Benocci T."/>
            <person name="Braus-Stromeyer S.A."/>
            <person name="Caldana C."/>
            <person name="Canovas D."/>
            <person name="Cerqueira G.C."/>
            <person name="Chen F."/>
            <person name="Chen W."/>
            <person name="Choi C."/>
            <person name="Clum A."/>
            <person name="Dos Santos R.A."/>
            <person name="Damasio A.R."/>
            <person name="Diallinas G."/>
            <person name="Emri T."/>
            <person name="Fekete E."/>
            <person name="Flipphi M."/>
            <person name="Freyberg S."/>
            <person name="Gallo A."/>
            <person name="Gournas C."/>
            <person name="Habgood R."/>
            <person name="Hainaut M."/>
            <person name="Harispe M.L."/>
            <person name="Henrissat B."/>
            <person name="Hilden K.S."/>
            <person name="Hope R."/>
            <person name="Hossain A."/>
            <person name="Karabika E."/>
            <person name="Karaffa L."/>
            <person name="Karanyi Z."/>
            <person name="Krasevec N."/>
            <person name="Kuo A."/>
            <person name="Kusch H."/>
            <person name="LaButti K."/>
            <person name="Lagendijk E.L."/>
            <person name="Lapidus A."/>
            <person name="Levasseur A."/>
            <person name="Lindquist E."/>
            <person name="Lipzen A."/>
            <person name="Logrieco A.F."/>
            <person name="MacCabe A."/>
            <person name="Maekelae M.R."/>
            <person name="Malavazi I."/>
            <person name="Melin P."/>
            <person name="Meyer V."/>
            <person name="Mielnichuk N."/>
            <person name="Miskei M."/>
            <person name="Molnar A.P."/>
            <person name="Mule G."/>
            <person name="Ngan C.Y."/>
            <person name="Orejas M."/>
            <person name="Orosz E."/>
            <person name="Ouedraogo J.P."/>
            <person name="Overkamp K.M."/>
            <person name="Park H.-S."/>
            <person name="Perrone G."/>
            <person name="Piumi F."/>
            <person name="Punt P.J."/>
            <person name="Ram A.F."/>
            <person name="Ramon A."/>
            <person name="Rauscher S."/>
            <person name="Record E."/>
            <person name="Riano-Pachon D.M."/>
            <person name="Robert V."/>
            <person name="Roehrig J."/>
            <person name="Ruller R."/>
            <person name="Salamov A."/>
            <person name="Salih N.S."/>
            <person name="Samson R.A."/>
            <person name="Sandor E."/>
            <person name="Sanguinetti M."/>
            <person name="Schuetze T."/>
            <person name="Sepcic K."/>
            <person name="Shelest E."/>
            <person name="Sherlock G."/>
            <person name="Sophianopoulou V."/>
            <person name="Squina F.M."/>
            <person name="Sun H."/>
            <person name="Susca A."/>
            <person name="Todd R.B."/>
            <person name="Tsang A."/>
            <person name="Unkles S.E."/>
            <person name="van de Wiele N."/>
            <person name="van Rossen-Uffink D."/>
            <person name="Oliveira J.V."/>
            <person name="Vesth T.C."/>
            <person name="Visser J."/>
            <person name="Yu J.-H."/>
            <person name="Zhou M."/>
            <person name="Andersen M.R."/>
            <person name="Archer D.B."/>
            <person name="Baker S.E."/>
            <person name="Benoit I."/>
            <person name="Brakhage A.A."/>
            <person name="Braus G.H."/>
            <person name="Fischer R."/>
            <person name="Frisvad J.C."/>
            <person name="Goldman G.H."/>
            <person name="Houbraken J."/>
            <person name="Oakley B."/>
            <person name="Pocsi I."/>
            <person name="Scazzocchio C."/>
            <person name="Seiboth B."/>
            <person name="vanKuyk P.A."/>
            <person name="Wortman J."/>
            <person name="Dyer P.S."/>
            <person name="Grigoriev I.V."/>
        </authorList>
    </citation>
    <scope>NUCLEOTIDE SEQUENCE [LARGE SCALE GENOMIC DNA]</scope>
    <source>
        <strain evidence="5">ATCC 16872 / CBS 172.66 / WB 5094</strain>
    </source>
</reference>
<dbReference type="SUPFAM" id="SSF51735">
    <property type="entry name" value="NAD(P)-binding Rossmann-fold domains"/>
    <property type="match status" value="1"/>
</dbReference>
<evidence type="ECO:0000313" key="4">
    <source>
        <dbReference type="EMBL" id="OJK01705.1"/>
    </source>
</evidence>
<dbReference type="Gene3D" id="3.40.50.720">
    <property type="entry name" value="NAD(P)-binding Rossmann-like Domain"/>
    <property type="match status" value="1"/>
</dbReference>
<dbReference type="InterPro" id="IPR036291">
    <property type="entry name" value="NAD(P)-bd_dom_sf"/>
</dbReference>